<dbReference type="AlphaFoldDB" id="A0A1H7JH17"/>
<dbReference type="RefSeq" id="WP_090252024.1">
    <property type="nucleotide sequence ID" value="NZ_FOAA01000004.1"/>
</dbReference>
<dbReference type="SMART" id="SM01152">
    <property type="entry name" value="DUF167"/>
    <property type="match status" value="1"/>
</dbReference>
<evidence type="ECO:0000313" key="3">
    <source>
        <dbReference type="EMBL" id="SEK73722.1"/>
    </source>
</evidence>
<dbReference type="InterPro" id="IPR036591">
    <property type="entry name" value="YggU-like_sf"/>
</dbReference>
<dbReference type="OrthoDB" id="9800587at2"/>
<dbReference type="EMBL" id="FOAA01000004">
    <property type="protein sequence ID" value="SEK73722.1"/>
    <property type="molecule type" value="Genomic_DNA"/>
</dbReference>
<dbReference type="NCBIfam" id="TIGR00251">
    <property type="entry name" value="DUF167 family protein"/>
    <property type="match status" value="1"/>
</dbReference>
<dbReference type="PANTHER" id="PTHR13420:SF7">
    <property type="entry name" value="UPF0235 PROTEIN C15ORF40"/>
    <property type="match status" value="1"/>
</dbReference>
<keyword evidence="4" id="KW-1185">Reference proteome</keyword>
<proteinExistence type="inferred from homology"/>
<dbReference type="InterPro" id="IPR003746">
    <property type="entry name" value="DUF167"/>
</dbReference>
<name>A0A1H7JH17_9GAMM</name>
<dbReference type="SUPFAM" id="SSF69786">
    <property type="entry name" value="YggU-like"/>
    <property type="match status" value="1"/>
</dbReference>
<dbReference type="STRING" id="1396821.SAMN05444515_104182"/>
<evidence type="ECO:0000313" key="4">
    <source>
        <dbReference type="Proteomes" id="UP000199256"/>
    </source>
</evidence>
<evidence type="ECO:0000256" key="2">
    <source>
        <dbReference type="HAMAP-Rule" id="MF_00634"/>
    </source>
</evidence>
<dbReference type="Gene3D" id="3.30.1200.10">
    <property type="entry name" value="YggU-like"/>
    <property type="match status" value="1"/>
</dbReference>
<evidence type="ECO:0000256" key="1">
    <source>
        <dbReference type="ARBA" id="ARBA00010364"/>
    </source>
</evidence>
<accession>A0A1H7JH17</accession>
<dbReference type="Pfam" id="PF02594">
    <property type="entry name" value="DUF167"/>
    <property type="match status" value="1"/>
</dbReference>
<dbReference type="Proteomes" id="UP000199256">
    <property type="component" value="Unassembled WGS sequence"/>
</dbReference>
<sequence length="99" mass="11094">MSDQWWQWQDNTLVLHLKLQPKASRDKLGEPLGDRLKVYVTAPPVEGAANERLIKLLARHCGVSKSSVSLVRGETAREKTVAIHAPRRLLATLQLCAKE</sequence>
<protein>
    <recommendedName>
        <fullName evidence="2">UPF0235 protein SAMN05444515_104182</fullName>
    </recommendedName>
</protein>
<dbReference type="HAMAP" id="MF_00634">
    <property type="entry name" value="UPF0235"/>
    <property type="match status" value="1"/>
</dbReference>
<organism evidence="3 4">
    <name type="scientific">Ectothiorhodospira marina</name>
    <dbReference type="NCBI Taxonomy" id="1396821"/>
    <lineage>
        <taxon>Bacteria</taxon>
        <taxon>Pseudomonadati</taxon>
        <taxon>Pseudomonadota</taxon>
        <taxon>Gammaproteobacteria</taxon>
        <taxon>Chromatiales</taxon>
        <taxon>Ectothiorhodospiraceae</taxon>
        <taxon>Ectothiorhodospira</taxon>
    </lineage>
</organism>
<comment type="similarity">
    <text evidence="1 2">Belongs to the UPF0235 family.</text>
</comment>
<dbReference type="PANTHER" id="PTHR13420">
    <property type="entry name" value="UPF0235 PROTEIN C15ORF40"/>
    <property type="match status" value="1"/>
</dbReference>
<dbReference type="GO" id="GO:0005737">
    <property type="term" value="C:cytoplasm"/>
    <property type="evidence" value="ECO:0007669"/>
    <property type="project" value="TreeGrafter"/>
</dbReference>
<reference evidence="4" key="1">
    <citation type="submission" date="2016-10" db="EMBL/GenBank/DDBJ databases">
        <authorList>
            <person name="Varghese N."/>
            <person name="Submissions S."/>
        </authorList>
    </citation>
    <scope>NUCLEOTIDE SEQUENCE [LARGE SCALE GENOMIC DNA]</scope>
    <source>
        <strain evidence="4">DSM 241</strain>
    </source>
</reference>
<gene>
    <name evidence="3" type="ORF">SAMN05444515_104182</name>
</gene>